<dbReference type="Proteomes" id="UP000215633">
    <property type="component" value="Unassembled WGS sequence"/>
</dbReference>
<dbReference type="AlphaFoldDB" id="A0A261VHP6"/>
<organism evidence="2 3">
    <name type="scientific">Bordetella genomosp. 2</name>
    <dbReference type="NCBI Taxonomy" id="1983456"/>
    <lineage>
        <taxon>Bacteria</taxon>
        <taxon>Pseudomonadati</taxon>
        <taxon>Pseudomonadota</taxon>
        <taxon>Betaproteobacteria</taxon>
        <taxon>Burkholderiales</taxon>
        <taxon>Alcaligenaceae</taxon>
        <taxon>Bordetella</taxon>
    </lineage>
</organism>
<name>A0A261VHP6_9BORD</name>
<keyword evidence="3" id="KW-1185">Reference proteome</keyword>
<proteinExistence type="predicted"/>
<keyword evidence="1" id="KW-0732">Signal</keyword>
<accession>A0A261VHP6</accession>
<protein>
    <recommendedName>
        <fullName evidence="4">DUF4148 domain-containing protein</fullName>
    </recommendedName>
</protein>
<evidence type="ECO:0000256" key="1">
    <source>
        <dbReference type="SAM" id="SignalP"/>
    </source>
</evidence>
<comment type="caution">
    <text evidence="2">The sequence shown here is derived from an EMBL/GenBank/DDBJ whole genome shotgun (WGS) entry which is preliminary data.</text>
</comment>
<gene>
    <name evidence="2" type="ORF">CAL24_17715</name>
</gene>
<dbReference type="EMBL" id="NEVT01000007">
    <property type="protein sequence ID" value="OZI73688.1"/>
    <property type="molecule type" value="Genomic_DNA"/>
</dbReference>
<dbReference type="RefSeq" id="WP_028352997.1">
    <property type="nucleotide sequence ID" value="NZ_NEVT01000007.1"/>
</dbReference>
<feature type="signal peptide" evidence="1">
    <location>
        <begin position="1"/>
        <end position="20"/>
    </location>
</feature>
<evidence type="ECO:0008006" key="4">
    <source>
        <dbReference type="Google" id="ProtNLM"/>
    </source>
</evidence>
<sequence>MKTLVSAAMISMTMMGAAYAAEPSGELDYPPAVEQTSALTRAQVVAELQAARAAGQVTFGETEQAAAPVASSTLTRAQVQAEAAEARAHGAYAFGGEGYPDTGA</sequence>
<evidence type="ECO:0000313" key="2">
    <source>
        <dbReference type="EMBL" id="OZI73688.1"/>
    </source>
</evidence>
<dbReference type="InterPro" id="IPR025421">
    <property type="entry name" value="DUF4148"/>
</dbReference>
<dbReference type="Pfam" id="PF13663">
    <property type="entry name" value="DUF4148"/>
    <property type="match status" value="2"/>
</dbReference>
<feature type="chain" id="PRO_5012492453" description="DUF4148 domain-containing protein" evidence="1">
    <location>
        <begin position="21"/>
        <end position="104"/>
    </location>
</feature>
<reference evidence="3" key="1">
    <citation type="submission" date="2017-05" db="EMBL/GenBank/DDBJ databases">
        <title>Complete and WGS of Bordetella genogroups.</title>
        <authorList>
            <person name="Spilker T."/>
            <person name="Lipuma J."/>
        </authorList>
    </citation>
    <scope>NUCLEOTIDE SEQUENCE [LARGE SCALE GENOMIC DNA]</scope>
    <source>
        <strain evidence="3">AU8256</strain>
    </source>
</reference>
<evidence type="ECO:0000313" key="3">
    <source>
        <dbReference type="Proteomes" id="UP000215633"/>
    </source>
</evidence>